<dbReference type="STRING" id="4533.J3LFS2"/>
<proteinExistence type="predicted"/>
<accession>J3LFS2</accession>
<sequence length="78" mass="8060">MVFAGTESFVRYQRDGANDWVNTVAAGTGAGAIYHTASGPRAMIAAAVLGGVLSGAAVAARPVLQRFAPEIVARWDNL</sequence>
<keyword evidence="1" id="KW-1133">Transmembrane helix</keyword>
<name>J3LFS2_ORYBR</name>
<dbReference type="OMA" id="YHTASGP"/>
<evidence type="ECO:0000313" key="2">
    <source>
        <dbReference type="EnsemblPlants" id="OB02G34890.1"/>
    </source>
</evidence>
<dbReference type="Proteomes" id="UP000006038">
    <property type="component" value="Unassembled WGS sequence"/>
</dbReference>
<keyword evidence="3" id="KW-1185">Reference proteome</keyword>
<dbReference type="AlphaFoldDB" id="J3LFS2"/>
<evidence type="ECO:0000313" key="3">
    <source>
        <dbReference type="Proteomes" id="UP000006038"/>
    </source>
</evidence>
<dbReference type="HOGENOM" id="CLU_197063_0_0_1"/>
<evidence type="ECO:0000256" key="1">
    <source>
        <dbReference type="SAM" id="Phobius"/>
    </source>
</evidence>
<keyword evidence="1" id="KW-0812">Transmembrane</keyword>
<dbReference type="EnsemblPlants" id="OB02G34890.1">
    <property type="protein sequence ID" value="OB02G34890.1"/>
    <property type="gene ID" value="OB02G34890"/>
</dbReference>
<dbReference type="Gramene" id="OB02G34890.1">
    <property type="protein sequence ID" value="OB02G34890.1"/>
    <property type="gene ID" value="OB02G34890"/>
</dbReference>
<reference evidence="2" key="1">
    <citation type="submission" date="2013-04" db="UniProtKB">
        <authorList>
            <consortium name="EnsemblPlants"/>
        </authorList>
    </citation>
    <scope>IDENTIFICATION</scope>
</reference>
<feature type="transmembrane region" description="Helical" evidence="1">
    <location>
        <begin position="42"/>
        <end position="64"/>
    </location>
</feature>
<keyword evidence="1" id="KW-0472">Membrane</keyword>
<organism evidence="2">
    <name type="scientific">Oryza brachyantha</name>
    <name type="common">malo sina</name>
    <dbReference type="NCBI Taxonomy" id="4533"/>
    <lineage>
        <taxon>Eukaryota</taxon>
        <taxon>Viridiplantae</taxon>
        <taxon>Streptophyta</taxon>
        <taxon>Embryophyta</taxon>
        <taxon>Tracheophyta</taxon>
        <taxon>Spermatophyta</taxon>
        <taxon>Magnoliopsida</taxon>
        <taxon>Liliopsida</taxon>
        <taxon>Poales</taxon>
        <taxon>Poaceae</taxon>
        <taxon>BOP clade</taxon>
        <taxon>Oryzoideae</taxon>
        <taxon>Oryzeae</taxon>
        <taxon>Oryzinae</taxon>
        <taxon>Oryza</taxon>
    </lineage>
</organism>
<protein>
    <submittedName>
        <fullName evidence="2">Uncharacterized protein</fullName>
    </submittedName>
</protein>
<dbReference type="Pfam" id="PF02466">
    <property type="entry name" value="Tim17"/>
    <property type="match status" value="1"/>
</dbReference>